<accession>A0ABX8CEK5</accession>
<dbReference type="InterPro" id="IPR007606">
    <property type="entry name" value="T3SS_effector"/>
</dbReference>
<evidence type="ECO:0000313" key="2">
    <source>
        <dbReference type="Proteomes" id="UP000680625"/>
    </source>
</evidence>
<reference evidence="1 2" key="1">
    <citation type="submission" date="2020-08" db="EMBL/GenBank/DDBJ databases">
        <title>Isolation and characterization of novel Chlamydia from Siamese crocodiles (Crocodylus siamensis).</title>
        <authorList>
            <person name="Sariya L."/>
        </authorList>
    </citation>
    <scope>NUCLEOTIDE SEQUENCE [LARGE SCALE GENOMIC DNA]</scope>
    <source>
        <strain evidence="1 2">No. 12</strain>
    </source>
</reference>
<dbReference type="Proteomes" id="UP000680625">
    <property type="component" value="Chromosome"/>
</dbReference>
<sequence>MTVQPSYITFNRNVTAALLGDQVDMTTPFSSSVFLFQELDQKARGLKHALGLLQEAEAKLPIVQISSEFIGDVSFENLPEEKITFPNITYDSSKVDEILKDPNLAAAKLYIEGLDKSFEDWLKEVDQGGIFNPTEAEKTIVKDFKIKLDTLKQSFTAGNPTTDQYNAIYALPKEFVAKIEELKGKDAPPKSKVINFWQNMMVVYNAMISLSYPVSEQLNIQLAECSLNIDEANKVIELIRQFSSSLKDLLNPVWDISSTASNLTGSGYNAMQGGMTRTYIMLGGVYRMLMDKYSSNAVDAMPQGVKDGVTTFISAMGSLKMNASVNLPSFLSLLYSYLVCAGQYGISQSSSQANYKEVLEKEYTYWNERGNGSFNVADVPLVTFKGNPSADYQGIKLFYNGSQTNLNPEFFQKCIELMTKDPTSVMSRSDYQKVIDGMNNGIKQIQAQITKWTEESAKLMGQKDSMDPTKLNYFDSMKEGKKTFVDTSPIQMVYSSLLLDKYLPNQQHVLETLGVQMTFSNKAAKYMNQIITNVTNFQTADVYYSLAIYLRQMNLQALTDALGKAQSVLDKEKVRCRADVERCQRVKTELTKILDSIKNDTELTSSQKRELRQTISGYEFQFDALLRNLGNLYIFLNNIQFTAVEKPEEVDEAFDIKVNGQKSDNWPRFLSAFESFVIEGGENGVVPGGEQQILQSLEATQQNFTTFNQNQQLALQLESSAIQQEWTMVSAALALMNQIFAKLTRRFK</sequence>
<name>A0ABX8CEK5_9CHLA</name>
<keyword evidence="2" id="KW-1185">Reference proteome</keyword>
<organism evidence="1 2">
    <name type="scientific">Chlamydia crocodili</name>
    <dbReference type="NCBI Taxonomy" id="2766982"/>
    <lineage>
        <taxon>Bacteria</taxon>
        <taxon>Pseudomonadati</taxon>
        <taxon>Chlamydiota</taxon>
        <taxon>Chlamydiia</taxon>
        <taxon>Chlamydiales</taxon>
        <taxon>Chlamydiaceae</taxon>
        <taxon>Chlamydia/Chlamydophila group</taxon>
        <taxon>Chlamydia</taxon>
    </lineage>
</organism>
<dbReference type="Pfam" id="PF04518">
    <property type="entry name" value="Effector_1"/>
    <property type="match status" value="1"/>
</dbReference>
<dbReference type="RefSeq" id="WP_213241724.1">
    <property type="nucleotide sequence ID" value="NZ_CP060791.1"/>
</dbReference>
<protein>
    <submittedName>
        <fullName evidence="1">Effector from type III secretion system family protein</fullName>
    </submittedName>
</protein>
<proteinExistence type="predicted"/>
<dbReference type="EMBL" id="CP060791">
    <property type="protein sequence ID" value="QVE49438.1"/>
    <property type="molecule type" value="Genomic_DNA"/>
</dbReference>
<gene>
    <name evidence="1" type="ORF">H9Q19_01890</name>
</gene>
<dbReference type="GeneID" id="301704343"/>
<evidence type="ECO:0000313" key="1">
    <source>
        <dbReference type="EMBL" id="QVE49438.1"/>
    </source>
</evidence>